<dbReference type="EMBL" id="CP061800">
    <property type="protein sequence ID" value="QTA92331.1"/>
    <property type="molecule type" value="Genomic_DNA"/>
</dbReference>
<name>A0A975BV45_9BACT</name>
<protein>
    <submittedName>
        <fullName evidence="1">Uncharacterized protein</fullName>
    </submittedName>
</protein>
<reference evidence="1" key="1">
    <citation type="journal article" date="2021" name="Microb. Physiol.">
        <title>Proteogenomic Insights into the Physiology of Marine, Sulfate-Reducing, Filamentous Desulfonema limicola and Desulfonema magnum.</title>
        <authorList>
            <person name="Schnaars V."/>
            <person name="Wohlbrand L."/>
            <person name="Scheve S."/>
            <person name="Hinrichs C."/>
            <person name="Reinhardt R."/>
            <person name="Rabus R."/>
        </authorList>
    </citation>
    <scope>NUCLEOTIDE SEQUENCE</scope>
    <source>
        <strain evidence="1">4be13</strain>
    </source>
</reference>
<sequence>MPNLQFGKTPVPRESRNIAKLQVWHSGCPVLTDVFYFR</sequence>
<proteinExistence type="predicted"/>
<evidence type="ECO:0000313" key="2">
    <source>
        <dbReference type="Proteomes" id="UP000663722"/>
    </source>
</evidence>
<evidence type="ECO:0000313" key="1">
    <source>
        <dbReference type="EMBL" id="QTA92331.1"/>
    </source>
</evidence>
<accession>A0A975BV45</accession>
<dbReference type="AlphaFoldDB" id="A0A975BV45"/>
<dbReference type="KEGG" id="dmm:dnm_084090"/>
<dbReference type="Proteomes" id="UP000663722">
    <property type="component" value="Chromosome"/>
</dbReference>
<organism evidence="1 2">
    <name type="scientific">Desulfonema magnum</name>
    <dbReference type="NCBI Taxonomy" id="45655"/>
    <lineage>
        <taxon>Bacteria</taxon>
        <taxon>Pseudomonadati</taxon>
        <taxon>Thermodesulfobacteriota</taxon>
        <taxon>Desulfobacteria</taxon>
        <taxon>Desulfobacterales</taxon>
        <taxon>Desulfococcaceae</taxon>
        <taxon>Desulfonema</taxon>
    </lineage>
</organism>
<gene>
    <name evidence="1" type="ORF">dnm_084090</name>
</gene>
<keyword evidence="2" id="KW-1185">Reference proteome</keyword>